<dbReference type="Proteomes" id="UP000664554">
    <property type="component" value="Unassembled WGS sequence"/>
</dbReference>
<name>A0ABS3NJT3_9GAMM</name>
<dbReference type="EMBL" id="JAGBKM010000001">
    <property type="protein sequence ID" value="MBO1529659.1"/>
    <property type="molecule type" value="Genomic_DNA"/>
</dbReference>
<protein>
    <recommendedName>
        <fullName evidence="3">NlpC/P60 domain-containing protein</fullName>
    </recommendedName>
</protein>
<gene>
    <name evidence="1" type="ORF">J3492_00325</name>
</gene>
<evidence type="ECO:0000313" key="1">
    <source>
        <dbReference type="EMBL" id="MBO1529659.1"/>
    </source>
</evidence>
<accession>A0ABS3NJT3</accession>
<reference evidence="1 2" key="1">
    <citation type="submission" date="2021-03" db="EMBL/GenBank/DDBJ databases">
        <authorList>
            <person name="Shang D.-D."/>
            <person name="Du Z.-J."/>
            <person name="Chen G.-J."/>
        </authorList>
    </citation>
    <scope>NUCLEOTIDE SEQUENCE [LARGE SCALE GENOMIC DNA]</scope>
    <source>
        <strain evidence="1 2">F1192</strain>
    </source>
</reference>
<evidence type="ECO:0008006" key="3">
    <source>
        <dbReference type="Google" id="ProtNLM"/>
    </source>
</evidence>
<organism evidence="1 2">
    <name type="scientific">Psychrobacter coccoides</name>
    <dbReference type="NCBI Taxonomy" id="2818440"/>
    <lineage>
        <taxon>Bacteria</taxon>
        <taxon>Pseudomonadati</taxon>
        <taxon>Pseudomonadota</taxon>
        <taxon>Gammaproteobacteria</taxon>
        <taxon>Moraxellales</taxon>
        <taxon>Moraxellaceae</taxon>
        <taxon>Psychrobacter</taxon>
    </lineage>
</organism>
<comment type="caution">
    <text evidence="1">The sequence shown here is derived from an EMBL/GenBank/DDBJ whole genome shotgun (WGS) entry which is preliminary data.</text>
</comment>
<dbReference type="RefSeq" id="WP_207988566.1">
    <property type="nucleotide sequence ID" value="NZ_JAGBKM010000001.1"/>
</dbReference>
<evidence type="ECO:0000313" key="2">
    <source>
        <dbReference type="Proteomes" id="UP000664554"/>
    </source>
</evidence>
<sequence length="126" mass="14569">MKSIDPLLGRKFDRDHYHCVHFLIDAGKHLFNYDFSQCFLGLTGSLNTTLSPTKDSMTKGELVEHPTDATIILMTKLDNTHHVGLYYCGRVLHLSEVGTRFEALRSIKRQYKKVKFYDVKDFSQRA</sequence>
<keyword evidence="2" id="KW-1185">Reference proteome</keyword>
<proteinExistence type="predicted"/>